<dbReference type="Proteomes" id="UP000787322">
    <property type="component" value="Unassembled WGS sequence"/>
</dbReference>
<dbReference type="PANTHER" id="PTHR30346:SF0">
    <property type="entry name" value="HCA OPERON TRANSCRIPTIONAL ACTIVATOR HCAR"/>
    <property type="match status" value="1"/>
</dbReference>
<feature type="domain" description="HTH lysR-type" evidence="5">
    <location>
        <begin position="1"/>
        <end position="58"/>
    </location>
</feature>
<dbReference type="GO" id="GO:0032993">
    <property type="term" value="C:protein-DNA complex"/>
    <property type="evidence" value="ECO:0007669"/>
    <property type="project" value="TreeGrafter"/>
</dbReference>
<evidence type="ECO:0000256" key="3">
    <source>
        <dbReference type="ARBA" id="ARBA00023125"/>
    </source>
</evidence>
<comment type="caution">
    <text evidence="6">The sequence shown here is derived from an EMBL/GenBank/DDBJ whole genome shotgun (WGS) entry which is preliminary data.</text>
</comment>
<proteinExistence type="inferred from homology"/>
<dbReference type="InterPro" id="IPR000847">
    <property type="entry name" value="LysR_HTH_N"/>
</dbReference>
<reference evidence="6" key="1">
    <citation type="submission" date="2020-04" db="EMBL/GenBank/DDBJ databases">
        <title>Deep metagenomics examines the oral microbiome during advanced dental caries in children, revealing novel taxa and co-occurrences with host molecules.</title>
        <authorList>
            <person name="Baker J.L."/>
            <person name="Morton J.T."/>
            <person name="Dinis M."/>
            <person name="Alvarez R."/>
            <person name="Tran N.C."/>
            <person name="Knight R."/>
            <person name="Edlund A."/>
        </authorList>
    </citation>
    <scope>NUCLEOTIDE SEQUENCE</scope>
    <source>
        <strain evidence="6">JCVI_3_bin.11</strain>
    </source>
</reference>
<dbReference type="PROSITE" id="PS50931">
    <property type="entry name" value="HTH_LYSR"/>
    <property type="match status" value="1"/>
</dbReference>
<dbReference type="Pfam" id="PF03466">
    <property type="entry name" value="LysR_substrate"/>
    <property type="match status" value="1"/>
</dbReference>
<evidence type="ECO:0000313" key="6">
    <source>
        <dbReference type="EMBL" id="MBF4802282.1"/>
    </source>
</evidence>
<keyword evidence="2" id="KW-0805">Transcription regulation</keyword>
<evidence type="ECO:0000313" key="7">
    <source>
        <dbReference type="Proteomes" id="UP000787322"/>
    </source>
</evidence>
<protein>
    <submittedName>
        <fullName evidence="6">LysR family transcriptional regulator</fullName>
    </submittedName>
</protein>
<sequence length="304" mass="34135">MTLTQLKYVLAIAKAGTINAAAKQLFISQPTLSSAVKELEAELGISLFNRTSKGVEPTADGEEFLSYARQVVMQTDLIEERYLGTAPAKQRFCVSCQHYSFAVEAFVNLIKEHGGSKYDFRIRETQTYEIIEDVSKLRSEVGVLYLNSFNERVIRKTLQDQGLVFSPLFKCKPSVFVGKDNPLAKRPSVTLNDLAPYPRLSYEQGEHNAFYFSEELLATLDRDKDIMVRDRATIFNLIIGLNGYTISTGLINEELNGPNIVAVPLAVDDYMEVGYVTHDEKSLSPFGELYIDALKRCCQAVTWV</sequence>
<dbReference type="PRINTS" id="PR00039">
    <property type="entry name" value="HTHLYSR"/>
</dbReference>
<dbReference type="PANTHER" id="PTHR30346">
    <property type="entry name" value="TRANSCRIPTIONAL DUAL REGULATOR HCAR-RELATED"/>
    <property type="match status" value="1"/>
</dbReference>
<organism evidence="6 7">
    <name type="scientific">Lancefieldella parvula</name>
    <dbReference type="NCBI Taxonomy" id="1382"/>
    <lineage>
        <taxon>Bacteria</taxon>
        <taxon>Bacillati</taxon>
        <taxon>Actinomycetota</taxon>
        <taxon>Coriobacteriia</taxon>
        <taxon>Coriobacteriales</taxon>
        <taxon>Atopobiaceae</taxon>
        <taxon>Lancefieldella</taxon>
    </lineage>
</organism>
<dbReference type="FunFam" id="1.10.10.10:FF:000001">
    <property type="entry name" value="LysR family transcriptional regulator"/>
    <property type="match status" value="1"/>
</dbReference>
<dbReference type="SUPFAM" id="SSF53850">
    <property type="entry name" value="Periplasmic binding protein-like II"/>
    <property type="match status" value="1"/>
</dbReference>
<dbReference type="InterPro" id="IPR005119">
    <property type="entry name" value="LysR_subst-bd"/>
</dbReference>
<comment type="similarity">
    <text evidence="1">Belongs to the LysR transcriptional regulatory family.</text>
</comment>
<dbReference type="GO" id="GO:0003677">
    <property type="term" value="F:DNA binding"/>
    <property type="evidence" value="ECO:0007669"/>
    <property type="project" value="UniProtKB-KW"/>
</dbReference>
<evidence type="ECO:0000256" key="2">
    <source>
        <dbReference type="ARBA" id="ARBA00023015"/>
    </source>
</evidence>
<dbReference type="SUPFAM" id="SSF46785">
    <property type="entry name" value="Winged helix' DNA-binding domain"/>
    <property type="match status" value="1"/>
</dbReference>
<evidence type="ECO:0000259" key="5">
    <source>
        <dbReference type="PROSITE" id="PS50931"/>
    </source>
</evidence>
<dbReference type="InterPro" id="IPR036390">
    <property type="entry name" value="WH_DNA-bd_sf"/>
</dbReference>
<dbReference type="EMBL" id="JABZGU010000004">
    <property type="protein sequence ID" value="MBF4802282.1"/>
    <property type="molecule type" value="Genomic_DNA"/>
</dbReference>
<evidence type="ECO:0000256" key="1">
    <source>
        <dbReference type="ARBA" id="ARBA00009437"/>
    </source>
</evidence>
<gene>
    <name evidence="6" type="ORF">HXK24_00395</name>
</gene>
<keyword evidence="3" id="KW-0238">DNA-binding</keyword>
<dbReference type="Gene3D" id="1.10.10.10">
    <property type="entry name" value="Winged helix-like DNA-binding domain superfamily/Winged helix DNA-binding domain"/>
    <property type="match status" value="1"/>
</dbReference>
<dbReference type="InterPro" id="IPR036388">
    <property type="entry name" value="WH-like_DNA-bd_sf"/>
</dbReference>
<dbReference type="Gene3D" id="3.40.190.10">
    <property type="entry name" value="Periplasmic binding protein-like II"/>
    <property type="match status" value="2"/>
</dbReference>
<dbReference type="AlphaFoldDB" id="A0A9D6ADG6"/>
<accession>A0A9D6ADG6</accession>
<keyword evidence="4" id="KW-0804">Transcription</keyword>
<dbReference type="Pfam" id="PF00126">
    <property type="entry name" value="HTH_1"/>
    <property type="match status" value="1"/>
</dbReference>
<name>A0A9D6ADG6_9ACTN</name>
<dbReference type="CDD" id="cd05466">
    <property type="entry name" value="PBP2_LTTR_substrate"/>
    <property type="match status" value="1"/>
</dbReference>
<evidence type="ECO:0000256" key="4">
    <source>
        <dbReference type="ARBA" id="ARBA00023163"/>
    </source>
</evidence>
<dbReference type="GO" id="GO:0003700">
    <property type="term" value="F:DNA-binding transcription factor activity"/>
    <property type="evidence" value="ECO:0007669"/>
    <property type="project" value="InterPro"/>
</dbReference>